<evidence type="ECO:0000313" key="3">
    <source>
        <dbReference type="Proteomes" id="UP000324748"/>
    </source>
</evidence>
<keyword evidence="1" id="KW-0472">Membrane</keyword>
<evidence type="ECO:0000256" key="1">
    <source>
        <dbReference type="SAM" id="Phobius"/>
    </source>
</evidence>
<dbReference type="Proteomes" id="UP000324748">
    <property type="component" value="Unassembled WGS sequence"/>
</dbReference>
<feature type="transmembrane region" description="Helical" evidence="1">
    <location>
        <begin position="30"/>
        <end position="52"/>
    </location>
</feature>
<proteinExistence type="predicted"/>
<gene>
    <name evidence="2" type="ORF">PGT21_016180</name>
</gene>
<organism evidence="2 3">
    <name type="scientific">Puccinia graminis f. sp. tritici</name>
    <dbReference type="NCBI Taxonomy" id="56615"/>
    <lineage>
        <taxon>Eukaryota</taxon>
        <taxon>Fungi</taxon>
        <taxon>Dikarya</taxon>
        <taxon>Basidiomycota</taxon>
        <taxon>Pucciniomycotina</taxon>
        <taxon>Pucciniomycetes</taxon>
        <taxon>Pucciniales</taxon>
        <taxon>Pucciniaceae</taxon>
        <taxon>Puccinia</taxon>
    </lineage>
</organism>
<evidence type="ECO:0000313" key="2">
    <source>
        <dbReference type="EMBL" id="KAA1074699.1"/>
    </source>
</evidence>
<reference evidence="2 3" key="1">
    <citation type="submission" date="2019-05" db="EMBL/GenBank/DDBJ databases">
        <title>Emergence of the Ug99 lineage of the wheat stem rust pathogen through somatic hybridization.</title>
        <authorList>
            <person name="Li F."/>
            <person name="Upadhyaya N.M."/>
            <person name="Sperschneider J."/>
            <person name="Matny O."/>
            <person name="Nguyen-Phuc H."/>
            <person name="Mago R."/>
            <person name="Raley C."/>
            <person name="Miller M.E."/>
            <person name="Silverstein K.A.T."/>
            <person name="Henningsen E."/>
            <person name="Hirsch C.D."/>
            <person name="Visser B."/>
            <person name="Pretorius Z.A."/>
            <person name="Steffenson B.J."/>
            <person name="Schwessinger B."/>
            <person name="Dodds P.N."/>
            <person name="Figueroa M."/>
        </authorList>
    </citation>
    <scope>NUCLEOTIDE SEQUENCE [LARGE SCALE GENOMIC DNA]</scope>
    <source>
        <strain evidence="2">21-0</strain>
    </source>
</reference>
<keyword evidence="1" id="KW-1133">Transmembrane helix</keyword>
<dbReference type="EMBL" id="VSWC01000157">
    <property type="protein sequence ID" value="KAA1074699.1"/>
    <property type="molecule type" value="Genomic_DNA"/>
</dbReference>
<dbReference type="AlphaFoldDB" id="A0A5B0MES5"/>
<sequence length="74" mass="8299">MSLETLILSLNLRLDIITSQSSSSYTFPSLLFLLFACFFKMAPQFSLLVIYLSESFDLLTDLQNGPTFVLTPLA</sequence>
<accession>A0A5B0MES5</accession>
<keyword evidence="3" id="KW-1185">Reference proteome</keyword>
<comment type="caution">
    <text evidence="2">The sequence shown here is derived from an EMBL/GenBank/DDBJ whole genome shotgun (WGS) entry which is preliminary data.</text>
</comment>
<protein>
    <submittedName>
        <fullName evidence="2">Uncharacterized protein</fullName>
    </submittedName>
</protein>
<keyword evidence="1" id="KW-0812">Transmembrane</keyword>
<name>A0A5B0MES5_PUCGR</name>